<evidence type="ECO:0000313" key="4">
    <source>
        <dbReference type="EMBL" id="MCZ4282558.1"/>
    </source>
</evidence>
<proteinExistence type="predicted"/>
<evidence type="ECO:0000259" key="3">
    <source>
        <dbReference type="Pfam" id="PF20169"/>
    </source>
</evidence>
<gene>
    <name evidence="4" type="ORF">O4H49_17350</name>
</gene>
<keyword evidence="1" id="KW-0560">Oxidoreductase</keyword>
<dbReference type="SUPFAM" id="SSF53323">
    <property type="entry name" value="Pyruvate-ferredoxin oxidoreductase, PFOR, domain III"/>
    <property type="match status" value="1"/>
</dbReference>
<feature type="domain" description="Pyruvate/ketoisovalerate oxidoreductase catalytic" evidence="2">
    <location>
        <begin position="24"/>
        <end position="209"/>
    </location>
</feature>
<organism evidence="4 5">
    <name type="scientific">Kiloniella laminariae</name>
    <dbReference type="NCBI Taxonomy" id="454162"/>
    <lineage>
        <taxon>Bacteria</taxon>
        <taxon>Pseudomonadati</taxon>
        <taxon>Pseudomonadota</taxon>
        <taxon>Alphaproteobacteria</taxon>
        <taxon>Rhodospirillales</taxon>
        <taxon>Kiloniellaceae</taxon>
        <taxon>Kiloniella</taxon>
    </lineage>
</organism>
<dbReference type="InterPro" id="IPR046667">
    <property type="entry name" value="DUF6537"/>
</dbReference>
<dbReference type="Pfam" id="PF20169">
    <property type="entry name" value="DUF6537"/>
    <property type="match status" value="1"/>
</dbReference>
<evidence type="ECO:0000256" key="1">
    <source>
        <dbReference type="ARBA" id="ARBA00023002"/>
    </source>
</evidence>
<dbReference type="PANTHER" id="PTHR43854">
    <property type="entry name" value="INDOLEPYRUVATE OXIDOREDUCTASE SUBUNIT IORB"/>
    <property type="match status" value="1"/>
</dbReference>
<dbReference type="RefSeq" id="WP_269424704.1">
    <property type="nucleotide sequence ID" value="NZ_JAPWGY010000008.1"/>
</dbReference>
<name>A0ABT4LN94_9PROT</name>
<comment type="caution">
    <text evidence="4">The sequence shown here is derived from an EMBL/GenBank/DDBJ whole genome shotgun (WGS) entry which is preliminary data.</text>
</comment>
<evidence type="ECO:0000259" key="2">
    <source>
        <dbReference type="Pfam" id="PF01558"/>
    </source>
</evidence>
<dbReference type="InterPro" id="IPR052198">
    <property type="entry name" value="IorB_Oxidoreductase"/>
</dbReference>
<feature type="domain" description="DUF6537" evidence="3">
    <location>
        <begin position="257"/>
        <end position="469"/>
    </location>
</feature>
<dbReference type="Proteomes" id="UP001069802">
    <property type="component" value="Unassembled WGS sequence"/>
</dbReference>
<dbReference type="InterPro" id="IPR019752">
    <property type="entry name" value="Pyrv/ketoisovalerate_OxRed_cat"/>
</dbReference>
<reference evidence="4" key="1">
    <citation type="submission" date="2022-12" db="EMBL/GenBank/DDBJ databases">
        <title>Bacterial isolates from different developmental stages of Nematostella vectensis.</title>
        <authorList>
            <person name="Fraune S."/>
        </authorList>
    </citation>
    <scope>NUCLEOTIDE SEQUENCE</scope>
    <source>
        <strain evidence="4">G21630-S1</strain>
    </source>
</reference>
<dbReference type="Pfam" id="PF01558">
    <property type="entry name" value="POR"/>
    <property type="match status" value="1"/>
</dbReference>
<dbReference type="InterPro" id="IPR002869">
    <property type="entry name" value="Pyrv_flavodox_OxRed_cen"/>
</dbReference>
<protein>
    <submittedName>
        <fullName evidence="4">Indolepyruvate oxidoreductase subunit beta family protein</fullName>
    </submittedName>
</protein>
<dbReference type="PANTHER" id="PTHR43854:SF1">
    <property type="entry name" value="INDOLEPYRUVATE OXIDOREDUCTASE SUBUNIT IORB"/>
    <property type="match status" value="1"/>
</dbReference>
<dbReference type="Gene3D" id="3.40.920.10">
    <property type="entry name" value="Pyruvate-ferredoxin oxidoreductase, PFOR, domain III"/>
    <property type="match status" value="1"/>
</dbReference>
<keyword evidence="5" id="KW-1185">Reference proteome</keyword>
<accession>A0ABT4LN94</accession>
<evidence type="ECO:0000313" key="5">
    <source>
        <dbReference type="Proteomes" id="UP001069802"/>
    </source>
</evidence>
<dbReference type="EMBL" id="JAPWGY010000008">
    <property type="protein sequence ID" value="MCZ4282558.1"/>
    <property type="molecule type" value="Genomic_DNA"/>
</dbReference>
<sequence>MNLKAQALDPQMKGLIKLAVMAVGGQGGGVLTSWIEAVAQANGYAVQATSVAGVAQRTGATIYYIEMAPDGERAPVFSLAPAAGDVDILIAAEMIEAGRAILRGFVTPDRTTLITSTHRSLAVSEKMVPGDGTVDSRDVRVAAEAAAQRLIMFDMEKVAVDSGSVISSSLFGALAGSGALPFARETFEEAIRASGKGVETSLAAFGQAFSVASNPETPAETVVAAGSKKYRVQGSEKLLQNWHLLLRRIQEFPTEVQEITTAGLHKVVDFQDLDYGQSYLDRLDRVLGKDHAHEGFRLTREAAKYIANAMAYDDVIRVADLKTRGNRFQRVRGEMGVSSEALMKITEFMHPRAEELVGLLPVRWGRKIEAQKSWMERIEHYFCKGRRLRTDSFFAFALLYLLGGLRGWRLRSLRHATEIEHMERWLSVSLGYLDQNYALAVEVLRCRRIVKGYSDTHARGLSKFDRVLEGIALVSARKDSADWASRLREAALKDEKGEALDGALKTIRSFV</sequence>
<dbReference type="NCBIfam" id="NF006179">
    <property type="entry name" value="PRK08312.1"/>
    <property type="match status" value="1"/>
</dbReference>